<feature type="chain" id="PRO_5009514368" description="ABC transporter substrate-binding protein" evidence="2">
    <location>
        <begin position="20"/>
        <end position="446"/>
    </location>
</feature>
<gene>
    <name evidence="3" type="ORF">A2290_03820</name>
</gene>
<dbReference type="Gene3D" id="3.40.190.10">
    <property type="entry name" value="Periplasmic binding protein-like II"/>
    <property type="match status" value="2"/>
</dbReference>
<dbReference type="PROSITE" id="PS51257">
    <property type="entry name" value="PROKAR_LIPOPROTEIN"/>
    <property type="match status" value="1"/>
</dbReference>
<reference evidence="3 4" key="1">
    <citation type="journal article" date="2016" name="Nat. Commun.">
        <title>Thousands of microbial genomes shed light on interconnected biogeochemical processes in an aquifer system.</title>
        <authorList>
            <person name="Anantharaman K."/>
            <person name="Brown C.T."/>
            <person name="Hug L.A."/>
            <person name="Sharon I."/>
            <person name="Castelle C.J."/>
            <person name="Probst A.J."/>
            <person name="Thomas B.C."/>
            <person name="Singh A."/>
            <person name="Wilkins M.J."/>
            <person name="Karaoz U."/>
            <person name="Brodie E.L."/>
            <person name="Williams K.H."/>
            <person name="Hubbard S.S."/>
            <person name="Banfield J.F."/>
        </authorList>
    </citation>
    <scope>NUCLEOTIDE SEQUENCE [LARGE SCALE GENOMIC DNA]</scope>
</reference>
<dbReference type="CDD" id="cd14747">
    <property type="entry name" value="PBP2_MalE"/>
    <property type="match status" value="1"/>
</dbReference>
<feature type="coiled-coil region" evidence="1">
    <location>
        <begin position="417"/>
        <end position="444"/>
    </location>
</feature>
<keyword evidence="2" id="KW-0732">Signal</keyword>
<name>A0A1F4S4Z3_UNCSA</name>
<dbReference type="InterPro" id="IPR006059">
    <property type="entry name" value="SBP"/>
</dbReference>
<evidence type="ECO:0000313" key="3">
    <source>
        <dbReference type="EMBL" id="OGC15501.1"/>
    </source>
</evidence>
<comment type="caution">
    <text evidence="3">The sequence shown here is derived from an EMBL/GenBank/DDBJ whole genome shotgun (WGS) entry which is preliminary data.</text>
</comment>
<dbReference type="Pfam" id="PF01547">
    <property type="entry name" value="SBP_bac_1"/>
    <property type="match status" value="1"/>
</dbReference>
<dbReference type="SUPFAM" id="SSF53850">
    <property type="entry name" value="Periplasmic binding protein-like II"/>
    <property type="match status" value="1"/>
</dbReference>
<organism evidence="3 4">
    <name type="scientific">candidate division WOR-1 bacterium RIFOXYB2_FULL_36_35</name>
    <dbReference type="NCBI Taxonomy" id="1802578"/>
    <lineage>
        <taxon>Bacteria</taxon>
        <taxon>Bacillati</taxon>
        <taxon>Saganbacteria</taxon>
    </lineage>
</organism>
<proteinExistence type="predicted"/>
<evidence type="ECO:0000313" key="4">
    <source>
        <dbReference type="Proteomes" id="UP000177905"/>
    </source>
</evidence>
<protein>
    <recommendedName>
        <fullName evidence="5">ABC transporter substrate-binding protein</fullName>
    </recommendedName>
</protein>
<evidence type="ECO:0008006" key="5">
    <source>
        <dbReference type="Google" id="ProtNLM"/>
    </source>
</evidence>
<evidence type="ECO:0000256" key="2">
    <source>
        <dbReference type="SAM" id="SignalP"/>
    </source>
</evidence>
<sequence length="446" mass="49131">MRKFIVLFFLCLFSFALVSCDNSSKKDDIVTVKMWMMPNSLEPANDIREVLKSFEDANPKIKVNVTVLDWGAAWTKITTAATSGDTPDIVQLGSTWVGSISGMGALWEVSDKVSELGGKDAFVPAAWATSGILGSGKTTAIPWIVDARALYYRTDVLKKVGLTPKDFDTWNSFKESLQKIKDANLTIEGLEIAPFGMPGKNDWNVVHNLSPWIWGAGGDFLAKDLTTSIINTSQALEGVTFYVNLFKTGLVPKEFLEFNTAQVSSHFNNGSVAVYFDGPYEVKTLTTPPSQGGASDSVTARNFGVLPYPKGGNGRFTFVGGSNLAIFKASKNKEAAWKVVKYLTSDTNAQLAYTKACGFLPAYKKVFDHPYFSVDPARKIFKESILYGRAYPCIPAWGMLEPILTRRFGILWDYVTGNEKEINKEEVQKQLDLAKSEMEAVLSQGQ</sequence>
<feature type="signal peptide" evidence="2">
    <location>
        <begin position="1"/>
        <end position="19"/>
    </location>
</feature>
<dbReference type="InterPro" id="IPR050490">
    <property type="entry name" value="Bact_solute-bd_prot1"/>
</dbReference>
<dbReference type="PANTHER" id="PTHR43649:SF12">
    <property type="entry name" value="DIACETYLCHITOBIOSE BINDING PROTEIN DASA"/>
    <property type="match status" value="1"/>
</dbReference>
<dbReference type="EMBL" id="MEUA01000019">
    <property type="protein sequence ID" value="OGC15501.1"/>
    <property type="molecule type" value="Genomic_DNA"/>
</dbReference>
<evidence type="ECO:0000256" key="1">
    <source>
        <dbReference type="SAM" id="Coils"/>
    </source>
</evidence>
<accession>A0A1F4S4Z3</accession>
<dbReference type="AlphaFoldDB" id="A0A1F4S4Z3"/>
<dbReference type="Proteomes" id="UP000177905">
    <property type="component" value="Unassembled WGS sequence"/>
</dbReference>
<dbReference type="PANTHER" id="PTHR43649">
    <property type="entry name" value="ARABINOSE-BINDING PROTEIN-RELATED"/>
    <property type="match status" value="1"/>
</dbReference>
<keyword evidence="1" id="KW-0175">Coiled coil</keyword>